<dbReference type="WBParaSite" id="RSKR_0000627100.1">
    <property type="protein sequence ID" value="RSKR_0000627100.1"/>
    <property type="gene ID" value="RSKR_0000627100"/>
</dbReference>
<protein>
    <submittedName>
        <fullName evidence="2">G protein-coupled receptor</fullName>
    </submittedName>
</protein>
<proteinExistence type="predicted"/>
<evidence type="ECO:0000313" key="2">
    <source>
        <dbReference type="WBParaSite" id="RSKR_0000627100.1"/>
    </source>
</evidence>
<accession>A0AC35U0A8</accession>
<reference evidence="2" key="1">
    <citation type="submission" date="2016-11" db="UniProtKB">
        <authorList>
            <consortium name="WormBaseParasite"/>
        </authorList>
    </citation>
    <scope>IDENTIFICATION</scope>
    <source>
        <strain evidence="2">KR3021</strain>
    </source>
</reference>
<sequence>MLILGLVIPASLASYAYIRVLGILYHSPIVFQSIGLYKSRFLVYAFLANPLYQGPIFAISFIGTNKFIESPWIPLMASFLCYFQCIISPVLYGASLVLMKEEDMALTARAHKGLQGLPNSYQPGQQLTIPGQHL</sequence>
<name>A0AC35U0A8_9BILA</name>
<evidence type="ECO:0000313" key="1">
    <source>
        <dbReference type="Proteomes" id="UP000095286"/>
    </source>
</evidence>
<dbReference type="Proteomes" id="UP000095286">
    <property type="component" value="Unplaced"/>
</dbReference>
<organism evidence="1 2">
    <name type="scientific">Rhabditophanes sp. KR3021</name>
    <dbReference type="NCBI Taxonomy" id="114890"/>
    <lineage>
        <taxon>Eukaryota</taxon>
        <taxon>Metazoa</taxon>
        <taxon>Ecdysozoa</taxon>
        <taxon>Nematoda</taxon>
        <taxon>Chromadorea</taxon>
        <taxon>Rhabditida</taxon>
        <taxon>Tylenchina</taxon>
        <taxon>Panagrolaimomorpha</taxon>
        <taxon>Strongyloidoidea</taxon>
        <taxon>Alloionematidae</taxon>
        <taxon>Rhabditophanes</taxon>
    </lineage>
</organism>